<gene>
    <name evidence="3" type="ORF">RL72_03778</name>
</gene>
<dbReference type="PATRIC" id="fig|582680.7.peg.3833"/>
<keyword evidence="4" id="KW-1185">Reference proteome</keyword>
<organism evidence="3 4">
    <name type="scientific">Microbacterium azadirachtae</name>
    <dbReference type="NCBI Taxonomy" id="582680"/>
    <lineage>
        <taxon>Bacteria</taxon>
        <taxon>Bacillati</taxon>
        <taxon>Actinomycetota</taxon>
        <taxon>Actinomycetes</taxon>
        <taxon>Micrococcales</taxon>
        <taxon>Microbacteriaceae</taxon>
        <taxon>Microbacterium</taxon>
    </lineage>
</organism>
<reference evidence="3 4" key="1">
    <citation type="submission" date="2015-02" db="EMBL/GenBank/DDBJ databases">
        <title>Draft genome sequences of ten Microbacterium spp. with emphasis on heavy metal contaminated environments.</title>
        <authorList>
            <person name="Corretto E."/>
        </authorList>
    </citation>
    <scope>NUCLEOTIDE SEQUENCE [LARGE SCALE GENOMIC DNA]</scope>
    <source>
        <strain evidence="3 4">DSM 23848</strain>
    </source>
</reference>
<dbReference type="Pfam" id="PF20789">
    <property type="entry name" value="4HBT_3C"/>
    <property type="match status" value="1"/>
</dbReference>
<evidence type="ECO:0000313" key="4">
    <source>
        <dbReference type="Proteomes" id="UP000033448"/>
    </source>
</evidence>
<dbReference type="Proteomes" id="UP000033448">
    <property type="component" value="Unassembled WGS sequence"/>
</dbReference>
<accession>A0A0F0KAV7</accession>
<dbReference type="AlphaFoldDB" id="A0A0F0KAV7"/>
<evidence type="ECO:0000259" key="1">
    <source>
        <dbReference type="Pfam" id="PF13622"/>
    </source>
</evidence>
<evidence type="ECO:0000313" key="3">
    <source>
        <dbReference type="EMBL" id="KJL17529.1"/>
    </source>
</evidence>
<dbReference type="Gene3D" id="2.40.160.210">
    <property type="entry name" value="Acyl-CoA thioesterase, double hotdog domain"/>
    <property type="match status" value="1"/>
</dbReference>
<protein>
    <recommendedName>
        <fullName evidence="5">Thioesterase-like superfamily protein</fullName>
    </recommendedName>
</protein>
<dbReference type="SUPFAM" id="SSF54637">
    <property type="entry name" value="Thioesterase/thiol ester dehydrase-isomerase"/>
    <property type="match status" value="1"/>
</dbReference>
<sequence length="259" mass="28676">MSAYFERLGATAFRPTSAVEGAWSTQEQHIAPALGLIAHAIEQDHLDRRGGELQLGRISYDILGTMPIERVDIEVRLRRAGRTIELVEAVLSHDGRAAVIARAWLLQAVDTRELAGSALAAMPRRDELDLWEMGDHWQGEAVRSVEFHRRQREAGHAWAWLRPRIPLLLDEPIGPVSRLLGLVDFANGLTLRLEPREVAFPNVDLTCHLLGAPQGEWIGFDTTVSIGPTGLGLTDTVLHDERGPVGTVQQILTVRPVRP</sequence>
<feature type="domain" description="Acyl-CoA thioesterase-like C-terminal" evidence="2">
    <location>
        <begin position="120"/>
        <end position="254"/>
    </location>
</feature>
<dbReference type="OrthoDB" id="1413770at2"/>
<dbReference type="EMBL" id="JYIT01000086">
    <property type="protein sequence ID" value="KJL17529.1"/>
    <property type="molecule type" value="Genomic_DNA"/>
</dbReference>
<dbReference type="InterPro" id="IPR042171">
    <property type="entry name" value="Acyl-CoA_hotdog"/>
</dbReference>
<dbReference type="RefSeq" id="WP_045252394.1">
    <property type="nucleotide sequence ID" value="NZ_JYIT01000086.1"/>
</dbReference>
<evidence type="ECO:0000259" key="2">
    <source>
        <dbReference type="Pfam" id="PF20789"/>
    </source>
</evidence>
<comment type="caution">
    <text evidence="3">The sequence shown here is derived from an EMBL/GenBank/DDBJ whole genome shotgun (WGS) entry which is preliminary data.</text>
</comment>
<dbReference type="InterPro" id="IPR049449">
    <property type="entry name" value="TesB_ACOT8-like_N"/>
</dbReference>
<dbReference type="InterPro" id="IPR049450">
    <property type="entry name" value="ACOT8-like_C"/>
</dbReference>
<dbReference type="InterPro" id="IPR029069">
    <property type="entry name" value="HotDog_dom_sf"/>
</dbReference>
<dbReference type="Pfam" id="PF13622">
    <property type="entry name" value="4HBT_3"/>
    <property type="match status" value="1"/>
</dbReference>
<evidence type="ECO:0008006" key="5">
    <source>
        <dbReference type="Google" id="ProtNLM"/>
    </source>
</evidence>
<feature type="domain" description="Acyl-CoA thioesterase-like N-terminal HotDog" evidence="1">
    <location>
        <begin position="21"/>
        <end position="105"/>
    </location>
</feature>
<name>A0A0F0KAV7_9MICO</name>
<proteinExistence type="predicted"/>